<reference evidence="1 2" key="1">
    <citation type="submission" date="2019-02" db="EMBL/GenBank/DDBJ databases">
        <title>Deep-cultivation of Planctomycetes and their phenomic and genomic characterization uncovers novel biology.</title>
        <authorList>
            <person name="Wiegand S."/>
            <person name="Jogler M."/>
            <person name="Boedeker C."/>
            <person name="Pinto D."/>
            <person name="Vollmers J."/>
            <person name="Rivas-Marin E."/>
            <person name="Kohn T."/>
            <person name="Peeters S.H."/>
            <person name="Heuer A."/>
            <person name="Rast P."/>
            <person name="Oberbeckmann S."/>
            <person name="Bunk B."/>
            <person name="Jeske O."/>
            <person name="Meyerdierks A."/>
            <person name="Storesund J.E."/>
            <person name="Kallscheuer N."/>
            <person name="Luecker S."/>
            <person name="Lage O.M."/>
            <person name="Pohl T."/>
            <person name="Merkel B.J."/>
            <person name="Hornburger P."/>
            <person name="Mueller R.-W."/>
            <person name="Bruemmer F."/>
            <person name="Labrenz M."/>
            <person name="Spormann A.M."/>
            <person name="Op den Camp H."/>
            <person name="Overmann J."/>
            <person name="Amann R."/>
            <person name="Jetten M.S.M."/>
            <person name="Mascher T."/>
            <person name="Medema M.H."/>
            <person name="Devos D.P."/>
            <person name="Kaster A.-K."/>
            <person name="Ovreas L."/>
            <person name="Rohde M."/>
            <person name="Galperin M.Y."/>
            <person name="Jogler C."/>
        </authorList>
    </citation>
    <scope>NUCLEOTIDE SEQUENCE [LARGE SCALE GENOMIC DNA]</scope>
    <source>
        <strain evidence="1 2">I41</strain>
    </source>
</reference>
<dbReference type="Proteomes" id="UP000317909">
    <property type="component" value="Chromosome"/>
</dbReference>
<evidence type="ECO:0000313" key="1">
    <source>
        <dbReference type="EMBL" id="QDT73166.1"/>
    </source>
</evidence>
<accession>A0A517TXS4</accession>
<organism evidence="1 2">
    <name type="scientific">Lacipirellula limnantheis</name>
    <dbReference type="NCBI Taxonomy" id="2528024"/>
    <lineage>
        <taxon>Bacteria</taxon>
        <taxon>Pseudomonadati</taxon>
        <taxon>Planctomycetota</taxon>
        <taxon>Planctomycetia</taxon>
        <taxon>Pirellulales</taxon>
        <taxon>Lacipirellulaceae</taxon>
        <taxon>Lacipirellula</taxon>
    </lineage>
</organism>
<evidence type="ECO:0000313" key="2">
    <source>
        <dbReference type="Proteomes" id="UP000317909"/>
    </source>
</evidence>
<dbReference type="EMBL" id="CP036339">
    <property type="protein sequence ID" value="QDT73166.1"/>
    <property type="molecule type" value="Genomic_DNA"/>
</dbReference>
<name>A0A517TXS4_9BACT</name>
<protein>
    <submittedName>
        <fullName evidence="1">Uncharacterized protein</fullName>
    </submittedName>
</protein>
<sequence>MCSCQTRASRAIAFRSSLLIVRGATLNLIFIDGFAPSADDVMKLFRVGGNITGQFSEIKVHNLAAGWTYARYLPG</sequence>
<proteinExistence type="predicted"/>
<keyword evidence="2" id="KW-1185">Reference proteome</keyword>
<dbReference type="RefSeq" id="WP_145432667.1">
    <property type="nucleotide sequence ID" value="NZ_CP036339.1"/>
</dbReference>
<dbReference type="KEGG" id="llh:I41_23550"/>
<gene>
    <name evidence="1" type="ORF">I41_23550</name>
</gene>
<dbReference type="AlphaFoldDB" id="A0A517TXS4"/>